<reference evidence="2 3" key="1">
    <citation type="submission" date="2020-12" db="EMBL/GenBank/DDBJ databases">
        <title>ASc-MMNZ-VFA-070.</title>
        <authorList>
            <person name="Schryvers A."/>
            <person name="Mostafa Nazari M."/>
            <person name="Farshchi Andisi V."/>
            <person name="Timsit E."/>
            <person name="Walter Morck D."/>
        </authorList>
    </citation>
    <scope>NUCLEOTIDE SEQUENCE [LARGE SCALE GENOMIC DNA]</scope>
    <source>
        <strain evidence="2 3">ASc-MMNZ-VFA-070</strain>
    </source>
</reference>
<dbReference type="OrthoDB" id="5688615at2"/>
<dbReference type="Proteomes" id="UP000595373">
    <property type="component" value="Chromosome"/>
</dbReference>
<dbReference type="RefSeq" id="WP_075294206.1">
    <property type="nucleotide sequence ID" value="NZ_CP018802.1"/>
</dbReference>
<evidence type="ECO:0000313" key="3">
    <source>
        <dbReference type="Proteomes" id="UP000595373"/>
    </source>
</evidence>
<feature type="region of interest" description="Disordered" evidence="1">
    <location>
        <begin position="58"/>
        <end position="85"/>
    </location>
</feature>
<accession>A0A9Q6Z0F8</accession>
<dbReference type="AlphaFoldDB" id="A0A9Q6Z0F8"/>
<name>A0A9Q6Z0F8_HISSO</name>
<organism evidence="2 3">
    <name type="scientific">Histophilus somni</name>
    <name type="common">Haemophilus somnus</name>
    <dbReference type="NCBI Taxonomy" id="731"/>
    <lineage>
        <taxon>Bacteria</taxon>
        <taxon>Pseudomonadati</taxon>
        <taxon>Pseudomonadota</taxon>
        <taxon>Gammaproteobacteria</taxon>
        <taxon>Pasteurellales</taxon>
        <taxon>Pasteurellaceae</taxon>
        <taxon>Histophilus</taxon>
    </lineage>
</organism>
<dbReference type="EMBL" id="CP066558">
    <property type="protein sequence ID" value="QQF82107.1"/>
    <property type="molecule type" value="Genomic_DNA"/>
</dbReference>
<proteinExistence type="predicted"/>
<dbReference type="Pfam" id="PF10883">
    <property type="entry name" value="DUF2681"/>
    <property type="match status" value="1"/>
</dbReference>
<sequence>MMLHLIAIIASAVVLIAGYLLCRLKQANNEINRLFETNKTLQAEQKIAQTQINHFEVRKRHEENANRTDRNGIIDRLQQSNDLRD</sequence>
<evidence type="ECO:0000256" key="1">
    <source>
        <dbReference type="SAM" id="MobiDB-lite"/>
    </source>
</evidence>
<gene>
    <name evidence="2" type="ORF">JFL49_08615</name>
</gene>
<dbReference type="InterPro" id="IPR020274">
    <property type="entry name" value="Uncharacterised_HI1496"/>
</dbReference>
<feature type="compositionally biased region" description="Basic and acidic residues" evidence="1">
    <location>
        <begin position="58"/>
        <end position="73"/>
    </location>
</feature>
<keyword evidence="3" id="KW-1185">Reference proteome</keyword>
<evidence type="ECO:0000313" key="2">
    <source>
        <dbReference type="EMBL" id="QQF82107.1"/>
    </source>
</evidence>
<protein>
    <submittedName>
        <fullName evidence="2">DUF2681 domain-containing protein</fullName>
    </submittedName>
</protein>